<dbReference type="EMBL" id="LHPF02000009">
    <property type="protein sequence ID" value="PSC72910.1"/>
    <property type="molecule type" value="Genomic_DNA"/>
</dbReference>
<keyword evidence="1" id="KW-0175">Coiled coil</keyword>
<keyword evidence="5" id="KW-1185">Reference proteome</keyword>
<feature type="coiled-coil region" evidence="1">
    <location>
        <begin position="184"/>
        <end position="211"/>
    </location>
</feature>
<evidence type="ECO:0000256" key="3">
    <source>
        <dbReference type="SAM" id="Phobius"/>
    </source>
</evidence>
<dbReference type="Proteomes" id="UP000239649">
    <property type="component" value="Unassembled WGS sequence"/>
</dbReference>
<feature type="region of interest" description="Disordered" evidence="2">
    <location>
        <begin position="268"/>
        <end position="351"/>
    </location>
</feature>
<sequence length="351" mass="36231">MAAQLACTPSSAFSVRCAQPGALRHAQQRTAVPAPALRRAAPARRRALAARAAWAPQAPPGAAKRLSLELPTEDFQRSVELTALRRRRGGTAILIAEVAPGSATEAAGVRPGQQLLALSDSLRQGEIWEFNSLASLKYTKQMIDGRAGPTIQVRLTPDPVEEWQAAEARARTALGADVAAPALAAAVRAELEQLSSAANAAKQARRDEKLEQRSAYEQDNLGRDNNSNGFFFAALALFIGLPLALVAGAVATGYITPVGRLQAVRVTAKGGSSGKGGGGGKSSGGVEGGGGGNGGGGHHTQMTQEAASRIHSAEARANDGRVAKGSFASRAQSAAARNEGANFESGSWDDE</sequence>
<keyword evidence="3" id="KW-0812">Transmembrane</keyword>
<evidence type="ECO:0000256" key="1">
    <source>
        <dbReference type="SAM" id="Coils"/>
    </source>
</evidence>
<protein>
    <submittedName>
        <fullName evidence="4">Seed maturation family</fullName>
    </submittedName>
</protein>
<keyword evidence="3" id="KW-0472">Membrane</keyword>
<feature type="compositionally biased region" description="Gly residues" evidence="2">
    <location>
        <begin position="271"/>
        <end position="298"/>
    </location>
</feature>
<keyword evidence="3" id="KW-1133">Transmembrane helix</keyword>
<feature type="compositionally biased region" description="Low complexity" evidence="2">
    <location>
        <begin position="328"/>
        <end position="337"/>
    </location>
</feature>
<evidence type="ECO:0000256" key="2">
    <source>
        <dbReference type="SAM" id="MobiDB-lite"/>
    </source>
</evidence>
<name>A0A2P6VFP3_9CHLO</name>
<gene>
    <name evidence="4" type="ORF">C2E20_3961</name>
</gene>
<dbReference type="AlphaFoldDB" id="A0A2P6VFP3"/>
<accession>A0A2P6VFP3</accession>
<proteinExistence type="predicted"/>
<evidence type="ECO:0000313" key="4">
    <source>
        <dbReference type="EMBL" id="PSC72910.1"/>
    </source>
</evidence>
<dbReference type="OrthoDB" id="531455at2759"/>
<comment type="caution">
    <text evidence="4">The sequence shown here is derived from an EMBL/GenBank/DDBJ whole genome shotgun (WGS) entry which is preliminary data.</text>
</comment>
<evidence type="ECO:0000313" key="5">
    <source>
        <dbReference type="Proteomes" id="UP000239649"/>
    </source>
</evidence>
<feature type="transmembrane region" description="Helical" evidence="3">
    <location>
        <begin position="230"/>
        <end position="255"/>
    </location>
</feature>
<reference evidence="4 5" key="1">
    <citation type="journal article" date="2018" name="Plant J.">
        <title>Genome sequences of Chlorella sorokiniana UTEX 1602 and Micractinium conductrix SAG 241.80: implications to maltose excretion by a green alga.</title>
        <authorList>
            <person name="Arriola M.B."/>
            <person name="Velmurugan N."/>
            <person name="Zhang Y."/>
            <person name="Plunkett M.H."/>
            <person name="Hondzo H."/>
            <person name="Barney B.M."/>
        </authorList>
    </citation>
    <scope>NUCLEOTIDE SEQUENCE [LARGE SCALE GENOMIC DNA]</scope>
    <source>
        <strain evidence="4 5">SAG 241.80</strain>
    </source>
</reference>
<feature type="compositionally biased region" description="Basic and acidic residues" evidence="2">
    <location>
        <begin position="311"/>
        <end position="322"/>
    </location>
</feature>
<organism evidence="4 5">
    <name type="scientific">Micractinium conductrix</name>
    <dbReference type="NCBI Taxonomy" id="554055"/>
    <lineage>
        <taxon>Eukaryota</taxon>
        <taxon>Viridiplantae</taxon>
        <taxon>Chlorophyta</taxon>
        <taxon>core chlorophytes</taxon>
        <taxon>Trebouxiophyceae</taxon>
        <taxon>Chlorellales</taxon>
        <taxon>Chlorellaceae</taxon>
        <taxon>Chlorella clade</taxon>
        <taxon>Micractinium</taxon>
    </lineage>
</organism>